<comment type="caution">
    <text evidence="4">The sequence shown here is derived from an EMBL/GenBank/DDBJ whole genome shotgun (WGS) entry which is preliminary data.</text>
</comment>
<gene>
    <name evidence="4" type="ORF">GCM10009559_17100</name>
</gene>
<evidence type="ECO:0000256" key="1">
    <source>
        <dbReference type="ARBA" id="ARBA00022729"/>
    </source>
</evidence>
<keyword evidence="5" id="KW-1185">Reference proteome</keyword>
<evidence type="ECO:0000256" key="2">
    <source>
        <dbReference type="SAM" id="SignalP"/>
    </source>
</evidence>
<dbReference type="Pfam" id="PF00496">
    <property type="entry name" value="SBP_bac_5"/>
    <property type="match status" value="1"/>
</dbReference>
<dbReference type="SUPFAM" id="SSF53850">
    <property type="entry name" value="Periplasmic binding protein-like II"/>
    <property type="match status" value="1"/>
</dbReference>
<sequence>MRRTRRGRLLATLVAGVMVLAACGGGGGGGDAGTVWVRAINGDPMTMGLNAQLVTGSIPRTFSAQIMDPLIFVSDDSTLSPALAESWELSADGLTLTLRLRQGVKWHDGQPFTAEDVKFNFDEIIPLSTYGAELAERVASVEITDPATVVVHLQEPYGPVLEAVAGQFMVPEHVYEGTDYVTNQANKEPIGTGPMKFAQYTPGQEVVLEKNPDYWEGEVRVDRAVFTIIPDPNSRAEALFSGEIDEAILDVSQQDRVAASENTHLMEEGNFSEYIPMMFNAQSEYLADPEVRAAVFAAADRTAIAEIALAGVAKPAKRLFPDEPAWALNTDIDFDRDFPRDLAAINATLDRAGFPRGPDGTRFTLTLRYISSLTATAATAEMVKSMLADVGIGAELVGTSGAVFTEKVYTEGEFDLAFLRTSLGAEPSIGITRWYTCNERKAAAANPSGICDPQIEAAAAAALAATDQTTRGEAYKALQARATELMIQAPLAWFNGEFPTVSTARWNGLDEPQALAERRAWLTMTPTS</sequence>
<name>A0ABN1PLI4_9PSEU</name>
<dbReference type="EMBL" id="BAAAHP010000048">
    <property type="protein sequence ID" value="GAA0930012.1"/>
    <property type="molecule type" value="Genomic_DNA"/>
</dbReference>
<evidence type="ECO:0000313" key="5">
    <source>
        <dbReference type="Proteomes" id="UP001499967"/>
    </source>
</evidence>
<keyword evidence="1 2" id="KW-0732">Signal</keyword>
<dbReference type="PANTHER" id="PTHR30290:SF38">
    <property type="entry name" value="D,D-DIPEPTIDE-BINDING PERIPLASMIC PROTEIN DDPA-RELATED"/>
    <property type="match status" value="1"/>
</dbReference>
<dbReference type="InterPro" id="IPR039424">
    <property type="entry name" value="SBP_5"/>
</dbReference>
<feature type="domain" description="Solute-binding protein family 5" evidence="3">
    <location>
        <begin position="79"/>
        <end position="437"/>
    </location>
</feature>
<dbReference type="PROSITE" id="PS51257">
    <property type="entry name" value="PROKAR_LIPOPROTEIN"/>
    <property type="match status" value="1"/>
</dbReference>
<feature type="chain" id="PRO_5046804537" evidence="2">
    <location>
        <begin position="25"/>
        <end position="528"/>
    </location>
</feature>
<accession>A0ABN1PLI4</accession>
<dbReference type="Gene3D" id="3.90.76.10">
    <property type="entry name" value="Dipeptide-binding Protein, Domain 1"/>
    <property type="match status" value="1"/>
</dbReference>
<dbReference type="Proteomes" id="UP001499967">
    <property type="component" value="Unassembled WGS sequence"/>
</dbReference>
<reference evidence="4 5" key="1">
    <citation type="journal article" date="2019" name="Int. J. Syst. Evol. Microbiol.">
        <title>The Global Catalogue of Microorganisms (GCM) 10K type strain sequencing project: providing services to taxonomists for standard genome sequencing and annotation.</title>
        <authorList>
            <consortium name="The Broad Institute Genomics Platform"/>
            <consortium name="The Broad Institute Genome Sequencing Center for Infectious Disease"/>
            <person name="Wu L."/>
            <person name="Ma J."/>
        </authorList>
    </citation>
    <scope>NUCLEOTIDE SEQUENCE [LARGE SCALE GENOMIC DNA]</scope>
    <source>
        <strain evidence="4 5">JCM 11117</strain>
    </source>
</reference>
<dbReference type="Gene3D" id="3.10.105.10">
    <property type="entry name" value="Dipeptide-binding Protein, Domain 3"/>
    <property type="match status" value="1"/>
</dbReference>
<evidence type="ECO:0000259" key="3">
    <source>
        <dbReference type="Pfam" id="PF00496"/>
    </source>
</evidence>
<feature type="signal peptide" evidence="2">
    <location>
        <begin position="1"/>
        <end position="24"/>
    </location>
</feature>
<dbReference type="PIRSF" id="PIRSF002741">
    <property type="entry name" value="MppA"/>
    <property type="match status" value="1"/>
</dbReference>
<dbReference type="PANTHER" id="PTHR30290">
    <property type="entry name" value="PERIPLASMIC BINDING COMPONENT OF ABC TRANSPORTER"/>
    <property type="match status" value="1"/>
</dbReference>
<protein>
    <submittedName>
        <fullName evidence="4">ABC transporter substrate-binding protein</fullName>
    </submittedName>
</protein>
<proteinExistence type="predicted"/>
<dbReference type="InterPro" id="IPR030678">
    <property type="entry name" value="Peptide/Ni-bd"/>
</dbReference>
<dbReference type="Gene3D" id="3.40.190.10">
    <property type="entry name" value="Periplasmic binding protein-like II"/>
    <property type="match status" value="1"/>
</dbReference>
<dbReference type="RefSeq" id="WP_343940721.1">
    <property type="nucleotide sequence ID" value="NZ_BAAAHP010000048.1"/>
</dbReference>
<dbReference type="InterPro" id="IPR000914">
    <property type="entry name" value="SBP_5_dom"/>
</dbReference>
<organism evidence="4 5">
    <name type="scientific">Pseudonocardia zijingensis</name>
    <dbReference type="NCBI Taxonomy" id="153376"/>
    <lineage>
        <taxon>Bacteria</taxon>
        <taxon>Bacillati</taxon>
        <taxon>Actinomycetota</taxon>
        <taxon>Actinomycetes</taxon>
        <taxon>Pseudonocardiales</taxon>
        <taxon>Pseudonocardiaceae</taxon>
        <taxon>Pseudonocardia</taxon>
    </lineage>
</organism>
<evidence type="ECO:0000313" key="4">
    <source>
        <dbReference type="EMBL" id="GAA0930012.1"/>
    </source>
</evidence>